<dbReference type="AlphaFoldDB" id="X1L8X6"/>
<evidence type="ECO:0000313" key="2">
    <source>
        <dbReference type="EMBL" id="GAI15478.1"/>
    </source>
</evidence>
<sequence length="67" mass="7163">MLEFALLLKLVMGLTAITLAAVMARYIAVISAGNDRVELWATVGKTVLFTTIVFTAAYLGFGLIKVA</sequence>
<organism evidence="2">
    <name type="scientific">marine sediment metagenome</name>
    <dbReference type="NCBI Taxonomy" id="412755"/>
    <lineage>
        <taxon>unclassified sequences</taxon>
        <taxon>metagenomes</taxon>
        <taxon>ecological metagenomes</taxon>
    </lineage>
</organism>
<keyword evidence="1" id="KW-0472">Membrane</keyword>
<gene>
    <name evidence="2" type="ORF">S06H3_09357</name>
</gene>
<comment type="caution">
    <text evidence="2">The sequence shown here is derived from an EMBL/GenBank/DDBJ whole genome shotgun (WGS) entry which is preliminary data.</text>
</comment>
<name>X1L8X6_9ZZZZ</name>
<keyword evidence="1" id="KW-0812">Transmembrane</keyword>
<reference evidence="2" key="1">
    <citation type="journal article" date="2014" name="Front. Microbiol.">
        <title>High frequency of phylogenetically diverse reductive dehalogenase-homologous genes in deep subseafloor sedimentary metagenomes.</title>
        <authorList>
            <person name="Kawai M."/>
            <person name="Futagami T."/>
            <person name="Toyoda A."/>
            <person name="Takaki Y."/>
            <person name="Nishi S."/>
            <person name="Hori S."/>
            <person name="Arai W."/>
            <person name="Tsubouchi T."/>
            <person name="Morono Y."/>
            <person name="Uchiyama I."/>
            <person name="Ito T."/>
            <person name="Fujiyama A."/>
            <person name="Inagaki F."/>
            <person name="Takami H."/>
        </authorList>
    </citation>
    <scope>NUCLEOTIDE SEQUENCE</scope>
    <source>
        <strain evidence="2">Expedition CK06-06</strain>
    </source>
</reference>
<keyword evidence="1" id="KW-1133">Transmembrane helix</keyword>
<proteinExistence type="predicted"/>
<protein>
    <submittedName>
        <fullName evidence="2">Uncharacterized protein</fullName>
    </submittedName>
</protein>
<evidence type="ECO:0000256" key="1">
    <source>
        <dbReference type="SAM" id="Phobius"/>
    </source>
</evidence>
<dbReference type="EMBL" id="BARV01004104">
    <property type="protein sequence ID" value="GAI15478.1"/>
    <property type="molecule type" value="Genomic_DNA"/>
</dbReference>
<feature type="transmembrane region" description="Helical" evidence="1">
    <location>
        <begin position="6"/>
        <end position="27"/>
    </location>
</feature>
<accession>X1L8X6</accession>
<feature type="transmembrane region" description="Helical" evidence="1">
    <location>
        <begin position="39"/>
        <end position="61"/>
    </location>
</feature>